<dbReference type="EMBL" id="LAZR01024502">
    <property type="protein sequence ID" value="KKL74922.1"/>
    <property type="molecule type" value="Genomic_DNA"/>
</dbReference>
<proteinExistence type="predicted"/>
<protein>
    <submittedName>
        <fullName evidence="1">Uncharacterized protein</fullName>
    </submittedName>
</protein>
<name>A0A0F9HID8_9ZZZZ</name>
<comment type="caution">
    <text evidence="1">The sequence shown here is derived from an EMBL/GenBank/DDBJ whole genome shotgun (WGS) entry which is preliminary data.</text>
</comment>
<accession>A0A0F9HID8</accession>
<sequence>MWGIHRLRRASRSGYNAPSTDIPNTMIQRLIMPPIPVTVGGSNQKVFTLNASVTDPVLIWIGDEPDWLTRTVVYTWNATSNAILNSSGVEATDVDSVLGVWYMYLYCDAAGSETLIPSQTAPSYVETGFNAGLYGHP</sequence>
<dbReference type="AlphaFoldDB" id="A0A0F9HID8"/>
<gene>
    <name evidence="1" type="ORF">LCGC14_2060040</name>
</gene>
<reference evidence="1" key="1">
    <citation type="journal article" date="2015" name="Nature">
        <title>Complex archaea that bridge the gap between prokaryotes and eukaryotes.</title>
        <authorList>
            <person name="Spang A."/>
            <person name="Saw J.H."/>
            <person name="Jorgensen S.L."/>
            <person name="Zaremba-Niedzwiedzka K."/>
            <person name="Martijn J."/>
            <person name="Lind A.E."/>
            <person name="van Eijk R."/>
            <person name="Schleper C."/>
            <person name="Guy L."/>
            <person name="Ettema T.J."/>
        </authorList>
    </citation>
    <scope>NUCLEOTIDE SEQUENCE</scope>
</reference>
<evidence type="ECO:0000313" key="1">
    <source>
        <dbReference type="EMBL" id="KKL74922.1"/>
    </source>
</evidence>
<feature type="non-terminal residue" evidence="1">
    <location>
        <position position="137"/>
    </location>
</feature>
<organism evidence="1">
    <name type="scientific">marine sediment metagenome</name>
    <dbReference type="NCBI Taxonomy" id="412755"/>
    <lineage>
        <taxon>unclassified sequences</taxon>
        <taxon>metagenomes</taxon>
        <taxon>ecological metagenomes</taxon>
    </lineage>
</organism>